<dbReference type="Proteomes" id="UP000267096">
    <property type="component" value="Unassembled WGS sequence"/>
</dbReference>
<evidence type="ECO:0000256" key="1">
    <source>
        <dbReference type="SAM" id="Phobius"/>
    </source>
</evidence>
<protein>
    <submittedName>
        <fullName evidence="4">Sacchrp_dh_C domain-containing protein</fullName>
    </submittedName>
</protein>
<dbReference type="GO" id="GO:0005886">
    <property type="term" value="C:plasma membrane"/>
    <property type="evidence" value="ECO:0007669"/>
    <property type="project" value="TreeGrafter"/>
</dbReference>
<keyword evidence="1" id="KW-0812">Transmembrane</keyword>
<keyword evidence="1" id="KW-1133">Transmembrane helix</keyword>
<dbReference type="InterPro" id="IPR051276">
    <property type="entry name" value="Saccharopine_DH-like_oxidrdct"/>
</dbReference>
<proteinExistence type="predicted"/>
<reference evidence="4" key="1">
    <citation type="submission" date="2017-02" db="UniProtKB">
        <authorList>
            <consortium name="WormBaseParasite"/>
        </authorList>
    </citation>
    <scope>IDENTIFICATION</scope>
</reference>
<dbReference type="PANTHER" id="PTHR12286:SF5">
    <property type="entry name" value="SACCHAROPINE DEHYDROGENASE-LIKE OXIDOREDUCTASE"/>
    <property type="match status" value="1"/>
</dbReference>
<keyword evidence="1" id="KW-0472">Membrane</keyword>
<dbReference type="AlphaFoldDB" id="A0A0M3JRF8"/>
<dbReference type="WBParaSite" id="ASIM_0001031301-mRNA-1">
    <property type="protein sequence ID" value="ASIM_0001031301-mRNA-1"/>
    <property type="gene ID" value="ASIM_0001031301"/>
</dbReference>
<accession>A0A0M3JRF8</accession>
<dbReference type="EMBL" id="UYRR01030981">
    <property type="protein sequence ID" value="VDK42247.1"/>
    <property type="molecule type" value="Genomic_DNA"/>
</dbReference>
<keyword evidence="3" id="KW-1185">Reference proteome</keyword>
<dbReference type="GO" id="GO:0005811">
    <property type="term" value="C:lipid droplet"/>
    <property type="evidence" value="ECO:0007669"/>
    <property type="project" value="TreeGrafter"/>
</dbReference>
<evidence type="ECO:0000313" key="3">
    <source>
        <dbReference type="Proteomes" id="UP000267096"/>
    </source>
</evidence>
<gene>
    <name evidence="2" type="ORF">ASIM_LOCUS10044</name>
</gene>
<evidence type="ECO:0000313" key="2">
    <source>
        <dbReference type="EMBL" id="VDK42247.1"/>
    </source>
</evidence>
<name>A0A0M3JRF8_ANISI</name>
<dbReference type="GO" id="GO:0005739">
    <property type="term" value="C:mitochondrion"/>
    <property type="evidence" value="ECO:0007669"/>
    <property type="project" value="TreeGrafter"/>
</dbReference>
<sequence length="171" mass="18978">MDTTNVLCIPQAYIETYFVVKSLLWSVLLALWLAVFFVLVNFEATRKFLQKHPDLCSFNMFKASGPTEQQIEQASFTYWLFGEGWDDKLPPGEQHSTPPNKKVTVRCDGPDAGYIATSACIISSALTVLKDADKMPSGGGAFTTAEAFKKTGIYERLANFGITFKIVENMA</sequence>
<evidence type="ECO:0000313" key="4">
    <source>
        <dbReference type="WBParaSite" id="ASIM_0001031301-mRNA-1"/>
    </source>
</evidence>
<feature type="transmembrane region" description="Helical" evidence="1">
    <location>
        <begin position="23"/>
        <end position="42"/>
    </location>
</feature>
<organism evidence="4">
    <name type="scientific">Anisakis simplex</name>
    <name type="common">Herring worm</name>
    <dbReference type="NCBI Taxonomy" id="6269"/>
    <lineage>
        <taxon>Eukaryota</taxon>
        <taxon>Metazoa</taxon>
        <taxon>Ecdysozoa</taxon>
        <taxon>Nematoda</taxon>
        <taxon>Chromadorea</taxon>
        <taxon>Rhabditida</taxon>
        <taxon>Spirurina</taxon>
        <taxon>Ascaridomorpha</taxon>
        <taxon>Ascaridoidea</taxon>
        <taxon>Anisakidae</taxon>
        <taxon>Anisakis</taxon>
        <taxon>Anisakis simplex complex</taxon>
    </lineage>
</organism>
<dbReference type="GO" id="GO:0009247">
    <property type="term" value="P:glycolipid biosynthetic process"/>
    <property type="evidence" value="ECO:0007669"/>
    <property type="project" value="TreeGrafter"/>
</dbReference>
<dbReference type="PANTHER" id="PTHR12286">
    <property type="entry name" value="SACCHAROPINE DEHYDROGENASE-LIKE OXIDOREDUCTASE"/>
    <property type="match status" value="1"/>
</dbReference>
<dbReference type="OrthoDB" id="10268090at2759"/>
<reference evidence="2 3" key="2">
    <citation type="submission" date="2018-11" db="EMBL/GenBank/DDBJ databases">
        <authorList>
            <consortium name="Pathogen Informatics"/>
        </authorList>
    </citation>
    <scope>NUCLEOTIDE SEQUENCE [LARGE SCALE GENOMIC DNA]</scope>
</reference>